<protein>
    <submittedName>
        <fullName evidence="1">Uncharacterized protein</fullName>
    </submittedName>
</protein>
<sequence>MIALARDMSRNQYEQLMASLEPEIEQQLAHYVRF</sequence>
<name>A0A6V7KLE6_9HYME</name>
<dbReference type="AlphaFoldDB" id="A0A6V7KLE6"/>
<proteinExistence type="predicted"/>
<gene>
    <name evidence="1" type="ORF">BBRV_LOCUS83095</name>
</gene>
<organism evidence="1">
    <name type="scientific">Bracon brevicornis</name>
    <dbReference type="NCBI Taxonomy" id="1563983"/>
    <lineage>
        <taxon>Eukaryota</taxon>
        <taxon>Metazoa</taxon>
        <taxon>Ecdysozoa</taxon>
        <taxon>Arthropoda</taxon>
        <taxon>Hexapoda</taxon>
        <taxon>Insecta</taxon>
        <taxon>Pterygota</taxon>
        <taxon>Neoptera</taxon>
        <taxon>Endopterygota</taxon>
        <taxon>Hymenoptera</taxon>
        <taxon>Apocrita</taxon>
        <taxon>Ichneumonoidea</taxon>
        <taxon>Braconidae</taxon>
        <taxon>Braconinae</taxon>
        <taxon>Bracon</taxon>
    </lineage>
</organism>
<evidence type="ECO:0000313" key="1">
    <source>
        <dbReference type="EMBL" id="CAD1565115.1"/>
    </source>
</evidence>
<accession>A0A6V7KLE6</accession>
<reference evidence="1" key="1">
    <citation type="submission" date="2020-07" db="EMBL/GenBank/DDBJ databases">
        <authorList>
            <person name="Ferguson B K."/>
        </authorList>
    </citation>
    <scope>NUCLEOTIDE SEQUENCE</scope>
    <source>
        <strain evidence="1">L06</strain>
    </source>
</reference>
<dbReference type="EMBL" id="CADCXW020000158">
    <property type="protein sequence ID" value="CAD1565115.1"/>
    <property type="molecule type" value="Genomic_DNA"/>
</dbReference>